<evidence type="ECO:0000313" key="1">
    <source>
        <dbReference type="EMBL" id="DBA27825.1"/>
    </source>
</evidence>
<protein>
    <submittedName>
        <fullName evidence="1">Uncharacterized protein</fullName>
    </submittedName>
</protein>
<name>A0AAV3AYF8_PYXAD</name>
<dbReference type="AlphaFoldDB" id="A0AAV3AYF8"/>
<keyword evidence="2" id="KW-1185">Reference proteome</keyword>
<organism evidence="1 2">
    <name type="scientific">Pyxicephalus adspersus</name>
    <name type="common">African bullfrog</name>
    <dbReference type="NCBI Taxonomy" id="30357"/>
    <lineage>
        <taxon>Eukaryota</taxon>
        <taxon>Metazoa</taxon>
        <taxon>Chordata</taxon>
        <taxon>Craniata</taxon>
        <taxon>Vertebrata</taxon>
        <taxon>Euteleostomi</taxon>
        <taxon>Amphibia</taxon>
        <taxon>Batrachia</taxon>
        <taxon>Anura</taxon>
        <taxon>Neobatrachia</taxon>
        <taxon>Ranoidea</taxon>
        <taxon>Pyxicephalidae</taxon>
        <taxon>Pyxicephalinae</taxon>
        <taxon>Pyxicephalus</taxon>
    </lineage>
</organism>
<evidence type="ECO:0000313" key="2">
    <source>
        <dbReference type="Proteomes" id="UP001181693"/>
    </source>
</evidence>
<accession>A0AAV3AYF8</accession>
<proteinExistence type="predicted"/>
<sequence length="104" mass="12437">MLYSDRSRCCKAIHFSGSVLQECFSSLWWLPTVLMFQISLQQCYPYRYQCMSNHLLDCSKFLNKGHCDQNQFLYSKQLFLNNESPNYKILEVSERYDSERLLNV</sequence>
<dbReference type="Proteomes" id="UP001181693">
    <property type="component" value="Unassembled WGS sequence"/>
</dbReference>
<dbReference type="EMBL" id="DYDO01000003">
    <property type="protein sequence ID" value="DBA27825.1"/>
    <property type="molecule type" value="Genomic_DNA"/>
</dbReference>
<gene>
    <name evidence="1" type="ORF">GDO54_008281</name>
</gene>
<comment type="caution">
    <text evidence="1">The sequence shown here is derived from an EMBL/GenBank/DDBJ whole genome shotgun (WGS) entry which is preliminary data.</text>
</comment>
<reference evidence="1" key="1">
    <citation type="thesis" date="2020" institute="ProQuest LLC" country="789 East Eisenhower Parkway, Ann Arbor, MI, USA">
        <title>Comparative Genomics and Chromosome Evolution.</title>
        <authorList>
            <person name="Mudd A.B."/>
        </authorList>
    </citation>
    <scope>NUCLEOTIDE SEQUENCE</scope>
    <source>
        <strain evidence="1">1538</strain>
        <tissue evidence="1">Blood</tissue>
    </source>
</reference>